<dbReference type="InterPro" id="IPR003593">
    <property type="entry name" value="AAA+_ATPase"/>
</dbReference>
<evidence type="ECO:0000256" key="2">
    <source>
        <dbReference type="ARBA" id="ARBA00022840"/>
    </source>
</evidence>
<dbReference type="GO" id="GO:0005524">
    <property type="term" value="F:ATP binding"/>
    <property type="evidence" value="ECO:0007669"/>
    <property type="project" value="UniProtKB-KW"/>
</dbReference>
<dbReference type="InterPro" id="IPR017871">
    <property type="entry name" value="ABC_transporter-like_CS"/>
</dbReference>
<sequence>MRIFLMTGDDFMSQISINNLSFHYDSYGEDIFKNVSFCIDTDWKLGLVGRNGRGKTTFLKLLMGEYEYTGIINSSVKFEYFPLKVQNPNNIALEVVRNSIAPFTEYEKEMDEYSKSEETLELYGEVLEKYIYNDGFIINELIEKEVSKIGLDKSILDRYFNTLSFGEQTKLLLVGLFLRKNHFLLIDEPTNHLDIDGRNIVAEYLSSKKGFIVVSHDRDFLDTVVNHILSINKANIEIQKGNFSTYQFNKNREDEFEIAQNEKLQRDIQRLQKTAKQKSTWSYKVEATKKGHGPCDRGFIGHKAAKIMKRSKCIEARQNKAIEDKSKLLKNIDLVEQLDLSKSTSSISKDSNLEILQVNNLKICYDNHNIFDEISFGIKQHERVWLRGKNGSGKSSIIKLIMGENIPHSGYIKKIGNISYISQDTAFLKGYLGEFAKVENIDIEDLKRTLIKLGFKNTQFEKEINDWSQGQKKKLLIAKSLCEKAEIYIWDEPLNFIDVISRMQIEDLILKEKPTMLFVEHDTSFGEKIATKIVDL</sequence>
<dbReference type="InterPro" id="IPR003439">
    <property type="entry name" value="ABC_transporter-like_ATP-bd"/>
</dbReference>
<dbReference type="Gene3D" id="3.40.50.300">
    <property type="entry name" value="P-loop containing nucleotide triphosphate hydrolases"/>
    <property type="match status" value="2"/>
</dbReference>
<dbReference type="SUPFAM" id="SSF52540">
    <property type="entry name" value="P-loop containing nucleoside triphosphate hydrolases"/>
    <property type="match status" value="2"/>
</dbReference>
<dbReference type="PROSITE" id="PS00211">
    <property type="entry name" value="ABC_TRANSPORTER_1"/>
    <property type="match status" value="1"/>
</dbReference>
<evidence type="ECO:0000259" key="3">
    <source>
        <dbReference type="PROSITE" id="PS50893"/>
    </source>
</evidence>
<dbReference type="AlphaFoldDB" id="A0A174L3Q1"/>
<reference evidence="4 5" key="1">
    <citation type="submission" date="2015-09" db="EMBL/GenBank/DDBJ databases">
        <authorList>
            <consortium name="Pathogen Informatics"/>
        </authorList>
    </citation>
    <scope>NUCLEOTIDE SEQUENCE [LARGE SCALE GENOMIC DNA]</scope>
    <source>
        <strain evidence="4 5">2789STDY5834856</strain>
    </source>
</reference>
<keyword evidence="2" id="KW-0067">ATP-binding</keyword>
<dbReference type="NCBIfam" id="NF000355">
    <property type="entry name" value="ribo_prot_ABC_F"/>
    <property type="match status" value="1"/>
</dbReference>
<feature type="domain" description="ABC transporter" evidence="3">
    <location>
        <begin position="15"/>
        <end position="258"/>
    </location>
</feature>
<dbReference type="EMBL" id="CYZX01000029">
    <property type="protein sequence ID" value="CUP16758.1"/>
    <property type="molecule type" value="Genomic_DNA"/>
</dbReference>
<evidence type="ECO:0000313" key="4">
    <source>
        <dbReference type="EMBL" id="CUP16758.1"/>
    </source>
</evidence>
<dbReference type="FunFam" id="3.40.50.300:FF:000011">
    <property type="entry name" value="Putative ABC transporter ATP-binding component"/>
    <property type="match status" value="1"/>
</dbReference>
<dbReference type="PANTHER" id="PTHR42855:SF2">
    <property type="entry name" value="DRUG RESISTANCE ABC TRANSPORTER,ATP-BINDING PROTEIN"/>
    <property type="match status" value="1"/>
</dbReference>
<proteinExistence type="predicted"/>
<keyword evidence="1" id="KW-0547">Nucleotide-binding</keyword>
<dbReference type="GO" id="GO:0016887">
    <property type="term" value="F:ATP hydrolysis activity"/>
    <property type="evidence" value="ECO:0007669"/>
    <property type="project" value="InterPro"/>
</dbReference>
<evidence type="ECO:0000256" key="1">
    <source>
        <dbReference type="ARBA" id="ARBA00022741"/>
    </source>
</evidence>
<dbReference type="PANTHER" id="PTHR42855">
    <property type="entry name" value="ABC TRANSPORTER ATP-BINDING SUBUNIT"/>
    <property type="match status" value="1"/>
</dbReference>
<dbReference type="PROSITE" id="PS50893">
    <property type="entry name" value="ABC_TRANSPORTER_2"/>
    <property type="match status" value="2"/>
</dbReference>
<protein>
    <submittedName>
        <fullName evidence="4">ABC transporter ATPase</fullName>
    </submittedName>
</protein>
<dbReference type="Pfam" id="PF00005">
    <property type="entry name" value="ABC_tran"/>
    <property type="match status" value="2"/>
</dbReference>
<dbReference type="InterPro" id="IPR051309">
    <property type="entry name" value="ABCF_ATPase"/>
</dbReference>
<dbReference type="InterPro" id="IPR027417">
    <property type="entry name" value="P-loop_NTPase"/>
</dbReference>
<evidence type="ECO:0000313" key="5">
    <source>
        <dbReference type="Proteomes" id="UP000095594"/>
    </source>
</evidence>
<dbReference type="CDD" id="cd03221">
    <property type="entry name" value="ABCF_EF-3"/>
    <property type="match status" value="1"/>
</dbReference>
<dbReference type="Proteomes" id="UP000095594">
    <property type="component" value="Unassembled WGS sequence"/>
</dbReference>
<name>A0A174L3Q1_9CLOT</name>
<dbReference type="SMART" id="SM00382">
    <property type="entry name" value="AAA"/>
    <property type="match status" value="2"/>
</dbReference>
<accession>A0A174L3Q1</accession>
<organism evidence="4 5">
    <name type="scientific">Clostridium disporicum</name>
    <dbReference type="NCBI Taxonomy" id="84024"/>
    <lineage>
        <taxon>Bacteria</taxon>
        <taxon>Bacillati</taxon>
        <taxon>Bacillota</taxon>
        <taxon>Clostridia</taxon>
        <taxon>Eubacteriales</taxon>
        <taxon>Clostridiaceae</taxon>
        <taxon>Clostridium</taxon>
    </lineage>
</organism>
<gene>
    <name evidence="4" type="primary">yheS_3</name>
    <name evidence="4" type="ORF">ERS852471_03124</name>
</gene>
<feature type="domain" description="ABC transporter" evidence="3">
    <location>
        <begin position="356"/>
        <end position="536"/>
    </location>
</feature>